<protein>
    <submittedName>
        <fullName evidence="1">Uncharacterized protein</fullName>
    </submittedName>
</protein>
<gene>
    <name evidence="1" type="ORF">ENSA7_78230</name>
</gene>
<comment type="caution">
    <text evidence="1">The sequence shown here is derived from an EMBL/GenBank/DDBJ whole genome shotgun (WGS) entry which is preliminary data.</text>
</comment>
<organism evidence="1 2">
    <name type="scientific">Enhygromyxa salina</name>
    <dbReference type="NCBI Taxonomy" id="215803"/>
    <lineage>
        <taxon>Bacteria</taxon>
        <taxon>Pseudomonadati</taxon>
        <taxon>Myxococcota</taxon>
        <taxon>Polyangia</taxon>
        <taxon>Nannocystales</taxon>
        <taxon>Nannocystaceae</taxon>
        <taxon>Enhygromyxa</taxon>
    </lineage>
</organism>
<dbReference type="AlphaFoldDB" id="A0A2S9XN31"/>
<proteinExistence type="predicted"/>
<dbReference type="Proteomes" id="UP000238823">
    <property type="component" value="Unassembled WGS sequence"/>
</dbReference>
<evidence type="ECO:0000313" key="2">
    <source>
        <dbReference type="Proteomes" id="UP000238823"/>
    </source>
</evidence>
<reference evidence="1 2" key="1">
    <citation type="submission" date="2018-03" db="EMBL/GenBank/DDBJ databases">
        <title>Draft Genome Sequences of the Obligatory Marine Myxobacteria Enhygromyxa salina SWB007.</title>
        <authorList>
            <person name="Poehlein A."/>
            <person name="Moghaddam J.A."/>
            <person name="Harms H."/>
            <person name="Alanjari M."/>
            <person name="Koenig G.M."/>
            <person name="Daniel R."/>
            <person name="Schaeberle T.F."/>
        </authorList>
    </citation>
    <scope>NUCLEOTIDE SEQUENCE [LARGE SCALE GENOMIC DNA]</scope>
    <source>
        <strain evidence="1 2">SWB007</strain>
    </source>
</reference>
<accession>A0A2S9XN31</accession>
<evidence type="ECO:0000313" key="1">
    <source>
        <dbReference type="EMBL" id="PRP94286.1"/>
    </source>
</evidence>
<sequence length="53" mass="5872">MPTVELTAQAGQQLAQAREWWHANRDKAPHAVDDEMHALAGRSSNGRRCGECI</sequence>
<name>A0A2S9XN31_9BACT</name>
<dbReference type="EMBL" id="PVNL01000142">
    <property type="protein sequence ID" value="PRP94286.1"/>
    <property type="molecule type" value="Genomic_DNA"/>
</dbReference>